<dbReference type="EMBL" id="QWET01000007">
    <property type="protein sequence ID" value="RIH65175.1"/>
    <property type="molecule type" value="Genomic_DNA"/>
</dbReference>
<dbReference type="Gene3D" id="1.25.10.90">
    <property type="match status" value="1"/>
</dbReference>
<dbReference type="InterPro" id="IPR014825">
    <property type="entry name" value="DNA_alkylation"/>
</dbReference>
<dbReference type="CDD" id="cd06561">
    <property type="entry name" value="AlkD_like"/>
    <property type="match status" value="1"/>
</dbReference>
<dbReference type="RefSeq" id="WP_119350097.1">
    <property type="nucleotide sequence ID" value="NZ_QWET01000007.1"/>
</dbReference>
<dbReference type="Pfam" id="PF08713">
    <property type="entry name" value="DNA_alkylation"/>
    <property type="match status" value="1"/>
</dbReference>
<reference evidence="1 2" key="1">
    <citation type="journal article" date="2015" name="Int. J. Syst. Evol. Microbiol.">
        <title>Mariniphaga sediminis sp. nov., isolated from coastal sediment.</title>
        <authorList>
            <person name="Wang F.Q."/>
            <person name="Shen Q.Y."/>
            <person name="Chen G.J."/>
            <person name="Du Z.J."/>
        </authorList>
    </citation>
    <scope>NUCLEOTIDE SEQUENCE [LARGE SCALE GENOMIC DNA]</scope>
    <source>
        <strain evidence="1 2">SY21</strain>
    </source>
</reference>
<sequence>MTNHDVLTSIRRELQAGADEKIQQSGKRFFKEEVRAYGFKTALVGKMAKQKFNGIKDLDKAAVFALCEELWKSGYLEESFIACNWSYFLHKNYEPTDFQVFENWLKSYVTNWASCDTLCNHTIGEFIEMYPDYISSLKTWTKSENRWVRRGAAVTLIIPARKGKFLSDILEIASALLTDADDLVQKGYGWMLKSASQAHQKEIFDYVVSKKDTMPRTALRYAIEKMPEKLRKEAMKRG</sequence>
<dbReference type="PANTHER" id="PTHR34070">
    <property type="entry name" value="ARMADILLO-TYPE FOLD"/>
    <property type="match status" value="1"/>
</dbReference>
<dbReference type="InterPro" id="IPR016024">
    <property type="entry name" value="ARM-type_fold"/>
</dbReference>
<evidence type="ECO:0000313" key="1">
    <source>
        <dbReference type="EMBL" id="RIH65175.1"/>
    </source>
</evidence>
<comment type="caution">
    <text evidence="1">The sequence shown here is derived from an EMBL/GenBank/DDBJ whole genome shotgun (WGS) entry which is preliminary data.</text>
</comment>
<name>A0A399CZI7_9BACT</name>
<gene>
    <name evidence="1" type="ORF">D1164_11355</name>
</gene>
<evidence type="ECO:0000313" key="2">
    <source>
        <dbReference type="Proteomes" id="UP000266441"/>
    </source>
</evidence>
<proteinExistence type="predicted"/>
<dbReference type="Proteomes" id="UP000266441">
    <property type="component" value="Unassembled WGS sequence"/>
</dbReference>
<accession>A0A399CZI7</accession>
<dbReference type="PANTHER" id="PTHR34070:SF1">
    <property type="entry name" value="DNA ALKYLATION REPAIR PROTEIN"/>
    <property type="match status" value="1"/>
</dbReference>
<keyword evidence="2" id="KW-1185">Reference proteome</keyword>
<dbReference type="SUPFAM" id="SSF48371">
    <property type="entry name" value="ARM repeat"/>
    <property type="match status" value="1"/>
</dbReference>
<dbReference type="AlphaFoldDB" id="A0A399CZI7"/>
<protein>
    <submittedName>
        <fullName evidence="1">DNA alkylation repair protein</fullName>
    </submittedName>
</protein>
<organism evidence="1 2">
    <name type="scientific">Mariniphaga sediminis</name>
    <dbReference type="NCBI Taxonomy" id="1628158"/>
    <lineage>
        <taxon>Bacteria</taxon>
        <taxon>Pseudomonadati</taxon>
        <taxon>Bacteroidota</taxon>
        <taxon>Bacteroidia</taxon>
        <taxon>Marinilabiliales</taxon>
        <taxon>Prolixibacteraceae</taxon>
        <taxon>Mariniphaga</taxon>
    </lineage>
</organism>
<dbReference type="OrthoDB" id="9775346at2"/>